<accession>A0A3M4BIV4</accession>
<comment type="caution">
    <text evidence="2">The sequence shown here is derived from an EMBL/GenBank/DDBJ whole genome shotgun (WGS) entry which is preliminary data.</text>
</comment>
<dbReference type="EMBL" id="RBQG01000029">
    <property type="protein sequence ID" value="RMP18325.1"/>
    <property type="molecule type" value="Genomic_DNA"/>
</dbReference>
<protein>
    <submittedName>
        <fullName evidence="2">Uncharacterized protein</fullName>
    </submittedName>
</protein>
<evidence type="ECO:0000313" key="2">
    <source>
        <dbReference type="EMBL" id="RMP18325.1"/>
    </source>
</evidence>
<gene>
    <name evidence="2" type="ORF">ALQ28_200039</name>
</gene>
<evidence type="ECO:0000256" key="1">
    <source>
        <dbReference type="SAM" id="MobiDB-lite"/>
    </source>
</evidence>
<feature type="region of interest" description="Disordered" evidence="1">
    <location>
        <begin position="32"/>
        <end position="63"/>
    </location>
</feature>
<organism evidence="2 3">
    <name type="scientific">Pseudomonas syringae pv. delphinii</name>
    <dbReference type="NCBI Taxonomy" id="192088"/>
    <lineage>
        <taxon>Bacteria</taxon>
        <taxon>Pseudomonadati</taxon>
        <taxon>Pseudomonadota</taxon>
        <taxon>Gammaproteobacteria</taxon>
        <taxon>Pseudomonadales</taxon>
        <taxon>Pseudomonadaceae</taxon>
        <taxon>Pseudomonas</taxon>
    </lineage>
</organism>
<name>A0A3M4BIV4_9PSED</name>
<reference evidence="2 3" key="1">
    <citation type="submission" date="2018-08" db="EMBL/GenBank/DDBJ databases">
        <title>Recombination of ecologically and evolutionarily significant loci maintains genetic cohesion in the Pseudomonas syringae species complex.</title>
        <authorList>
            <person name="Dillon M."/>
            <person name="Thakur S."/>
            <person name="Almeida R.N.D."/>
            <person name="Weir B.S."/>
            <person name="Guttman D.S."/>
        </authorList>
    </citation>
    <scope>NUCLEOTIDE SEQUENCE [LARGE SCALE GENOMIC DNA]</scope>
    <source>
        <strain evidence="2 3">ICMP 4330</strain>
    </source>
</reference>
<dbReference type="Proteomes" id="UP000267908">
    <property type="component" value="Unassembled WGS sequence"/>
</dbReference>
<proteinExistence type="predicted"/>
<dbReference type="AlphaFoldDB" id="A0A3M4BIV4"/>
<feature type="compositionally biased region" description="Low complexity" evidence="1">
    <location>
        <begin position="41"/>
        <end position="51"/>
    </location>
</feature>
<evidence type="ECO:0000313" key="3">
    <source>
        <dbReference type="Proteomes" id="UP000267908"/>
    </source>
</evidence>
<sequence>MSLYSHRTARATNRTAELKYMTEEEMRLALFGMGGSPARKAAQQSQQTTASDQPPKATARRKNAKNFVPKLIVTLRVGNEFEGATELFTHQAHTLSKLQAELDAMKEARRKYKYIELVSVK</sequence>